<evidence type="ECO:0000256" key="1">
    <source>
        <dbReference type="SAM" id="MobiDB-lite"/>
    </source>
</evidence>
<dbReference type="EMBL" id="JAGTJS010000002">
    <property type="protein sequence ID" value="KAH7273960.1"/>
    <property type="molecule type" value="Genomic_DNA"/>
</dbReference>
<comment type="caution">
    <text evidence="3">The sequence shown here is derived from an EMBL/GenBank/DDBJ whole genome shotgun (WGS) entry which is preliminary data.</text>
</comment>
<protein>
    <submittedName>
        <fullName evidence="3">Uncharacterized protein</fullName>
    </submittedName>
</protein>
<keyword evidence="4" id="KW-1185">Reference proteome</keyword>
<name>A0A9P9L3E3_FUSSL</name>
<evidence type="ECO:0000313" key="4">
    <source>
        <dbReference type="Proteomes" id="UP000736672"/>
    </source>
</evidence>
<reference evidence="3" key="1">
    <citation type="journal article" date="2021" name="Nat. Commun.">
        <title>Genetic determinants of endophytism in the Arabidopsis root mycobiome.</title>
        <authorList>
            <person name="Mesny F."/>
            <person name="Miyauchi S."/>
            <person name="Thiergart T."/>
            <person name="Pickel B."/>
            <person name="Atanasova L."/>
            <person name="Karlsson M."/>
            <person name="Huettel B."/>
            <person name="Barry K.W."/>
            <person name="Haridas S."/>
            <person name="Chen C."/>
            <person name="Bauer D."/>
            <person name="Andreopoulos W."/>
            <person name="Pangilinan J."/>
            <person name="LaButti K."/>
            <person name="Riley R."/>
            <person name="Lipzen A."/>
            <person name="Clum A."/>
            <person name="Drula E."/>
            <person name="Henrissat B."/>
            <person name="Kohler A."/>
            <person name="Grigoriev I.V."/>
            <person name="Martin F.M."/>
            <person name="Hacquard S."/>
        </authorList>
    </citation>
    <scope>NUCLEOTIDE SEQUENCE</scope>
    <source>
        <strain evidence="3">FSSC 5 MPI-SDFR-AT-0091</strain>
    </source>
</reference>
<feature type="transmembrane region" description="Helical" evidence="2">
    <location>
        <begin position="122"/>
        <end position="145"/>
    </location>
</feature>
<accession>A0A9P9L3E3</accession>
<dbReference type="Proteomes" id="UP000736672">
    <property type="component" value="Unassembled WGS sequence"/>
</dbReference>
<dbReference type="AlphaFoldDB" id="A0A9P9L3E3"/>
<evidence type="ECO:0000256" key="2">
    <source>
        <dbReference type="SAM" id="Phobius"/>
    </source>
</evidence>
<gene>
    <name evidence="3" type="ORF">B0J15DRAFT_115438</name>
</gene>
<keyword evidence="2" id="KW-0472">Membrane</keyword>
<keyword evidence="2" id="KW-0812">Transmembrane</keyword>
<keyword evidence="2" id="KW-1133">Transmembrane helix</keyword>
<sequence>MGVVGGTPSLQGKVQPEQRDKQANWPARAGLPGLSGLCAPFGRAGPKQGAEARRKWPTREVPAETSSGYATHLSLGGHVVLLASDTVLYLGAEQALGSRQSPEGELSVPPPTQTLCVPLHSLFFLPGLVFLPLSISCHLLSVVLLTCC</sequence>
<proteinExistence type="predicted"/>
<organism evidence="3 4">
    <name type="scientific">Fusarium solani</name>
    <name type="common">Filamentous fungus</name>
    <dbReference type="NCBI Taxonomy" id="169388"/>
    <lineage>
        <taxon>Eukaryota</taxon>
        <taxon>Fungi</taxon>
        <taxon>Dikarya</taxon>
        <taxon>Ascomycota</taxon>
        <taxon>Pezizomycotina</taxon>
        <taxon>Sordariomycetes</taxon>
        <taxon>Hypocreomycetidae</taxon>
        <taxon>Hypocreales</taxon>
        <taxon>Nectriaceae</taxon>
        <taxon>Fusarium</taxon>
        <taxon>Fusarium solani species complex</taxon>
    </lineage>
</organism>
<dbReference type="OrthoDB" id="10526957at2759"/>
<feature type="region of interest" description="Disordered" evidence="1">
    <location>
        <begin position="44"/>
        <end position="63"/>
    </location>
</feature>
<feature type="region of interest" description="Disordered" evidence="1">
    <location>
        <begin position="1"/>
        <end position="29"/>
    </location>
</feature>
<feature type="compositionally biased region" description="Basic and acidic residues" evidence="1">
    <location>
        <begin position="50"/>
        <end position="62"/>
    </location>
</feature>
<evidence type="ECO:0000313" key="3">
    <source>
        <dbReference type="EMBL" id="KAH7273960.1"/>
    </source>
</evidence>